<dbReference type="PROSITE" id="PS50893">
    <property type="entry name" value="ABC_TRANSPORTER_2"/>
    <property type="match status" value="1"/>
</dbReference>
<comment type="cofactor">
    <cofactor evidence="2">
        <name>Zn(2+)</name>
        <dbReference type="ChEBI" id="CHEBI:29105"/>
    </cofactor>
</comment>
<evidence type="ECO:0000256" key="24">
    <source>
        <dbReference type="SAM" id="Phobius"/>
    </source>
</evidence>
<dbReference type="SUPFAM" id="SSF52540">
    <property type="entry name" value="P-loop containing nucleoside triphosphate hydrolases"/>
    <property type="match status" value="1"/>
</dbReference>
<dbReference type="PANTHER" id="PTHR23422">
    <property type="entry name" value="DIPEPTIDYL PEPTIDASE III-RELATED"/>
    <property type="match status" value="1"/>
</dbReference>
<keyword evidence="18 24" id="KW-1133">Transmembrane helix</keyword>
<feature type="compositionally biased region" description="Polar residues" evidence="23">
    <location>
        <begin position="814"/>
        <end position="836"/>
    </location>
</feature>
<keyword evidence="10" id="KW-0963">Cytoplasm</keyword>
<evidence type="ECO:0000256" key="1">
    <source>
        <dbReference type="ARBA" id="ARBA00001336"/>
    </source>
</evidence>
<evidence type="ECO:0000256" key="20">
    <source>
        <dbReference type="ARBA" id="ARBA00023136"/>
    </source>
</evidence>
<evidence type="ECO:0000256" key="11">
    <source>
        <dbReference type="ARBA" id="ARBA00022670"/>
    </source>
</evidence>
<dbReference type="GO" id="GO:0005524">
    <property type="term" value="F:ATP binding"/>
    <property type="evidence" value="ECO:0007669"/>
    <property type="project" value="UniProtKB-KW"/>
</dbReference>
<evidence type="ECO:0000313" key="27">
    <source>
        <dbReference type="EMBL" id="EMG50324.1"/>
    </source>
</evidence>
<dbReference type="GO" id="GO:0140359">
    <property type="term" value="F:ABC-type transporter activity"/>
    <property type="evidence" value="ECO:0007669"/>
    <property type="project" value="InterPro"/>
</dbReference>
<evidence type="ECO:0000256" key="3">
    <source>
        <dbReference type="ARBA" id="ARBA00004141"/>
    </source>
</evidence>
<keyword evidence="13" id="KW-0479">Metal-binding</keyword>
<evidence type="ECO:0000256" key="22">
    <source>
        <dbReference type="ARBA" id="ARBA00032119"/>
    </source>
</evidence>
<dbReference type="GO" id="GO:0046872">
    <property type="term" value="F:metal ion binding"/>
    <property type="evidence" value="ECO:0007669"/>
    <property type="project" value="UniProtKB-KW"/>
</dbReference>
<dbReference type="GO" id="GO:0005737">
    <property type="term" value="C:cytoplasm"/>
    <property type="evidence" value="ECO:0007669"/>
    <property type="project" value="UniProtKB-SubCell"/>
</dbReference>
<evidence type="ECO:0000256" key="2">
    <source>
        <dbReference type="ARBA" id="ARBA00001947"/>
    </source>
</evidence>
<proteinExistence type="inferred from homology"/>
<dbReference type="FunFam" id="3.40.50.300:FF:001371">
    <property type="entry name" value="ABC transporter ATP-binding protein"/>
    <property type="match status" value="1"/>
</dbReference>
<accession>M3K685</accession>
<evidence type="ECO:0000256" key="13">
    <source>
        <dbReference type="ARBA" id="ARBA00022723"/>
    </source>
</evidence>
<dbReference type="InterPro" id="IPR027417">
    <property type="entry name" value="P-loop_NTPase"/>
</dbReference>
<evidence type="ECO:0000256" key="7">
    <source>
        <dbReference type="ARBA" id="ARBA00014713"/>
    </source>
</evidence>
<dbReference type="InterPro" id="IPR011527">
    <property type="entry name" value="ABC1_TM_dom"/>
</dbReference>
<dbReference type="EC" id="3.4.14.4" evidence="6"/>
<dbReference type="PROSITE" id="PS00211">
    <property type="entry name" value="ABC_TRANSPORTER_1"/>
    <property type="match status" value="1"/>
</dbReference>
<evidence type="ECO:0000256" key="18">
    <source>
        <dbReference type="ARBA" id="ARBA00022989"/>
    </source>
</evidence>
<feature type="transmembrane region" description="Helical" evidence="24">
    <location>
        <begin position="935"/>
        <end position="959"/>
    </location>
</feature>
<dbReference type="GO" id="GO:0006508">
    <property type="term" value="P:proteolysis"/>
    <property type="evidence" value="ECO:0007669"/>
    <property type="project" value="UniProtKB-KW"/>
</dbReference>
<dbReference type="Gene3D" id="1.20.1560.10">
    <property type="entry name" value="ABC transporter type 1, transmembrane domain"/>
    <property type="match status" value="2"/>
</dbReference>
<dbReference type="InterPro" id="IPR003593">
    <property type="entry name" value="AAA+_ATPase"/>
</dbReference>
<dbReference type="GO" id="GO:0008239">
    <property type="term" value="F:dipeptidyl-peptidase activity"/>
    <property type="evidence" value="ECO:0007669"/>
    <property type="project" value="UniProtKB-EC"/>
</dbReference>
<keyword evidence="28" id="KW-1185">Reference proteome</keyword>
<evidence type="ECO:0000256" key="10">
    <source>
        <dbReference type="ARBA" id="ARBA00022490"/>
    </source>
</evidence>
<feature type="region of interest" description="Disordered" evidence="23">
    <location>
        <begin position="1470"/>
        <end position="1525"/>
    </location>
</feature>
<reference evidence="27 28" key="1">
    <citation type="submission" date="2013-02" db="EMBL/GenBank/DDBJ databases">
        <title>Genome sequence of Candida maltosa Xu316, a potential industrial strain for xylitol and ethanol production.</title>
        <authorList>
            <person name="Yu J."/>
            <person name="Wang Q."/>
            <person name="Geng X."/>
            <person name="Bao W."/>
            <person name="He P."/>
            <person name="Cai J."/>
        </authorList>
    </citation>
    <scope>NUCLEOTIDE SEQUENCE [LARGE SCALE GENOMIC DNA]</scope>
    <source>
        <strain evidence="28">Xu316</strain>
    </source>
</reference>
<evidence type="ECO:0000256" key="19">
    <source>
        <dbReference type="ARBA" id="ARBA00023049"/>
    </source>
</evidence>
<keyword evidence="20 24" id="KW-0472">Membrane</keyword>
<gene>
    <name evidence="27" type="ORF">G210_4657</name>
</gene>
<feature type="region of interest" description="Disordered" evidence="23">
    <location>
        <begin position="814"/>
        <end position="837"/>
    </location>
</feature>
<keyword evidence="8" id="KW-0031">Aminopeptidase</keyword>
<keyword evidence="11" id="KW-0645">Protease</keyword>
<comment type="subcellular location">
    <subcellularLocation>
        <location evidence="4">Cytoplasm</location>
    </subcellularLocation>
    <subcellularLocation>
        <location evidence="3">Membrane</location>
        <topology evidence="3">Multi-pass membrane protein</topology>
    </subcellularLocation>
</comment>
<dbReference type="eggNOG" id="KOG0058">
    <property type="taxonomic scope" value="Eukaryota"/>
</dbReference>
<evidence type="ECO:0000256" key="14">
    <source>
        <dbReference type="ARBA" id="ARBA00022741"/>
    </source>
</evidence>
<evidence type="ECO:0000256" key="5">
    <source>
        <dbReference type="ARBA" id="ARBA00010200"/>
    </source>
</evidence>
<dbReference type="PROSITE" id="PS50929">
    <property type="entry name" value="ABC_TM1F"/>
    <property type="match status" value="1"/>
</dbReference>
<dbReference type="FunFam" id="3.30.540.30:FF:000002">
    <property type="entry name" value="Dipeptidyl peptidase 3"/>
    <property type="match status" value="1"/>
</dbReference>
<dbReference type="InterPro" id="IPR003439">
    <property type="entry name" value="ABC_transporter-like_ATP-bd"/>
</dbReference>
<keyword evidence="9" id="KW-0813">Transport</keyword>
<dbReference type="Gene3D" id="3.40.50.300">
    <property type="entry name" value="P-loop containing nucleotide triphosphate hydrolases"/>
    <property type="match status" value="1"/>
</dbReference>
<dbReference type="OrthoDB" id="4694525at2759"/>
<evidence type="ECO:0000256" key="8">
    <source>
        <dbReference type="ARBA" id="ARBA00022438"/>
    </source>
</evidence>
<evidence type="ECO:0000256" key="17">
    <source>
        <dbReference type="ARBA" id="ARBA00022840"/>
    </source>
</evidence>
<dbReference type="InterPro" id="IPR039461">
    <property type="entry name" value="Peptidase_M49"/>
</dbReference>
<dbReference type="Pfam" id="PF00664">
    <property type="entry name" value="ABC_membrane"/>
    <property type="match status" value="1"/>
</dbReference>
<comment type="caution">
    <text evidence="27">The sequence shown here is derived from an EMBL/GenBank/DDBJ whole genome shotgun (WGS) entry which is preliminary data.</text>
</comment>
<dbReference type="eggNOG" id="KOG3675">
    <property type="taxonomic scope" value="Eukaryota"/>
</dbReference>
<dbReference type="STRING" id="1245528.M3K685"/>
<organism evidence="27 28">
    <name type="scientific">Candida maltosa (strain Xu316)</name>
    <name type="common">Yeast</name>
    <dbReference type="NCBI Taxonomy" id="1245528"/>
    <lineage>
        <taxon>Eukaryota</taxon>
        <taxon>Fungi</taxon>
        <taxon>Dikarya</taxon>
        <taxon>Ascomycota</taxon>
        <taxon>Saccharomycotina</taxon>
        <taxon>Pichiomycetes</taxon>
        <taxon>Debaryomycetaceae</taxon>
        <taxon>Candida/Lodderomyces clade</taxon>
        <taxon>Candida</taxon>
    </lineage>
</organism>
<keyword evidence="15" id="KW-0378">Hydrolase</keyword>
<evidence type="ECO:0000259" key="26">
    <source>
        <dbReference type="PROSITE" id="PS50929"/>
    </source>
</evidence>
<evidence type="ECO:0000256" key="16">
    <source>
        <dbReference type="ARBA" id="ARBA00022833"/>
    </source>
</evidence>
<dbReference type="FunFam" id="3.30.540.30:FF:000001">
    <property type="entry name" value="Dipeptidyl peptidase 3"/>
    <property type="match status" value="1"/>
</dbReference>
<evidence type="ECO:0000256" key="6">
    <source>
        <dbReference type="ARBA" id="ARBA00012063"/>
    </source>
</evidence>
<evidence type="ECO:0000259" key="25">
    <source>
        <dbReference type="PROSITE" id="PS50893"/>
    </source>
</evidence>
<dbReference type="PANTHER" id="PTHR23422:SF11">
    <property type="entry name" value="DIPEPTIDYL PEPTIDASE 3"/>
    <property type="match status" value="1"/>
</dbReference>
<sequence>MPATTTPDQVNKDLFYADVDSPIVVLSALKHFNALSSTKAKKYAHYLSRASFHGTRAVLRSVSPESETIYDLILAIHEKLGKPKDVKEYTEKLAPLSAEDVQFYLDYALQFLDNAGNYKSFGDKKFIPRLASDKFDQLIEIVNDDNVTQLYQQVKVPVYSVDKGLLGYAEAGHLSNYYPNSEDITKAEIDSVNQLLASKGIMPENTRVEKKSDTEFVVHVASAKTTNETSYYPKESLTSEDGKITVSFQFGDHSEEFKQIVENLTKALPYVANETQEKLLKFYIESFETGSMNAHKQSQIEWVKDLKPEVESNIGFIETYRDPSGVRGEWEGLVAMVNHERTAKFSKLVDNAGSFIAQLPWDKIYEKDVFTPPDFTSLEVLTFAGSGIPAGINIPNYDDVRLNYGFKNVSLGNVLSANPKNPKAKEIISFIGDDLQDGFKKWRDEAFEVQVGLHELLGHGTGKLLQETSPGKFNFENKDGKIKTWYGPNDTWSSLFGTTSGSYEECRAELVALYLILKSPTEVFPIFDISNKDDQVKVKYFSALLMIRAGLIGLEFWDPKSAKWGQPHMQARFAIMKQLHKAGVFKFEFTSEDFSDLKIVIDEDKLNDGTAVDALGDFLSKLHIFKSTGDVKQGLDYYLDQSRVDPEYSRFRDIVLKEKKPRKKVIQANTVLNESSDEIEVVEYEESEVKRDSRFTGSENGKIVLLVRQNLRPFFFDQKKKKFFTIDSILKNLSPNLRGVVFYMMPLLTILRTSLLHTGSKNSCQLLASRNYLTRTLKTCVSSKKINSTSTTILGKSGNLLKPSILLPFRTYSTPSEETTNSEVPSQPQKSVSSLPPAQVSVRSHLEASNLKTREIKQERYEEFQKEENKKTFGENMKTIWRIIKLGKPDWKLFVLAIGFILCAVLYPTTAVKLVGGVLDSFNNNIKDENGNLLVWGYTATTIFSIMIPFMAVSAFCFWARIWVLKLLGERLVARLRARVMKNLLRHDQEFFDNDKHKVGDLISRLSSDAYIVSRSITSNLPDGLKNLLFGIISSYMMYSINPMLFGIMLLISPPITIGSVFYGEKIRKLSTNLQNATAGLTKVSEETLNSIKLINAFTGEQKELRKYASRLRRVVEVAKQEAFAQSNYSVSIYSLYHTGYLACIVLGVYLMTKGTMSAGDVVAFTMYSEFFNSALYSLTTTYLELMKGAGAGVKLFALMDYKNKVPAIQGEKISSWHAVLPKNDIEFRDVTFSYPTRPNHTIFNHCTFNIQGGTSTCIVAPSGAGKSTVASLLLRAYNIQSGSICIGGKDIKDIQVRELRRYVVGIVQQEPVLLSGTILENIVYGLTPTEINKLTMQDIIDVAKQANCHDFITNFPDGYDTIIGNRGASLSGGQKQRVAIARALIKRPKVLILDEATSALDSKSESLINETLKNLTNEGSMTIISIAHRLSTISKSEFVVVLGKHGQVVETGKFVELFSNPDSELSKLLDESATSKVNSAEDGEEEDGNEDTDKIEEQEQDPKPKEDELEQDHINREAEEIEQEQINYGRAKNLIESLPNDLKQQLLDEINHEEKEQEEKVQQ</sequence>
<feature type="domain" description="ABC transporter" evidence="25">
    <location>
        <begin position="1226"/>
        <end position="1471"/>
    </location>
</feature>
<evidence type="ECO:0000313" key="28">
    <source>
        <dbReference type="Proteomes" id="UP000011777"/>
    </source>
</evidence>
<dbReference type="InterPro" id="IPR017871">
    <property type="entry name" value="ABC_transporter-like_CS"/>
</dbReference>
<dbReference type="GO" id="GO:0016887">
    <property type="term" value="F:ATP hydrolysis activity"/>
    <property type="evidence" value="ECO:0007669"/>
    <property type="project" value="InterPro"/>
</dbReference>
<dbReference type="Pfam" id="PF00005">
    <property type="entry name" value="ABC_tran"/>
    <property type="match status" value="1"/>
</dbReference>
<name>M3K685_CANMX</name>
<keyword evidence="16" id="KW-0862">Zinc</keyword>
<dbReference type="Proteomes" id="UP000011777">
    <property type="component" value="Unassembled WGS sequence"/>
</dbReference>
<dbReference type="GO" id="GO:0016020">
    <property type="term" value="C:membrane"/>
    <property type="evidence" value="ECO:0007669"/>
    <property type="project" value="UniProtKB-SubCell"/>
</dbReference>
<dbReference type="HOGENOM" id="CLU_245768_0_0_1"/>
<dbReference type="GO" id="GO:0004177">
    <property type="term" value="F:aminopeptidase activity"/>
    <property type="evidence" value="ECO:0007669"/>
    <property type="project" value="UniProtKB-KW"/>
</dbReference>
<keyword evidence="12 24" id="KW-0812">Transmembrane</keyword>
<evidence type="ECO:0000256" key="12">
    <source>
        <dbReference type="ARBA" id="ARBA00022692"/>
    </source>
</evidence>
<evidence type="ECO:0000256" key="23">
    <source>
        <dbReference type="SAM" id="MobiDB-lite"/>
    </source>
</evidence>
<feature type="transmembrane region" description="Helical" evidence="24">
    <location>
        <begin position="1044"/>
        <end position="1063"/>
    </location>
</feature>
<dbReference type="InterPro" id="IPR036640">
    <property type="entry name" value="ABC1_TM_sf"/>
</dbReference>
<feature type="compositionally biased region" description="Acidic residues" evidence="23">
    <location>
        <begin position="1482"/>
        <end position="1491"/>
    </location>
</feature>
<feature type="compositionally biased region" description="Basic and acidic residues" evidence="23">
    <location>
        <begin position="1492"/>
        <end position="1519"/>
    </location>
</feature>
<evidence type="ECO:0000256" key="9">
    <source>
        <dbReference type="ARBA" id="ARBA00022448"/>
    </source>
</evidence>
<evidence type="ECO:0000256" key="4">
    <source>
        <dbReference type="ARBA" id="ARBA00004496"/>
    </source>
</evidence>
<feature type="transmembrane region" description="Helical" evidence="24">
    <location>
        <begin position="893"/>
        <end position="915"/>
    </location>
</feature>
<keyword evidence="19" id="KW-0482">Metalloprotease</keyword>
<protein>
    <recommendedName>
        <fullName evidence="7">Dipeptidyl peptidase 3</fullName>
        <ecNumber evidence="6">3.4.14.4</ecNumber>
    </recommendedName>
    <alternativeName>
        <fullName evidence="21">Dipeptidyl aminopeptidase III</fullName>
    </alternativeName>
    <alternativeName>
        <fullName evidence="22">Dipeptidyl peptidase III</fullName>
    </alternativeName>
</protein>
<comment type="similarity">
    <text evidence="5">Belongs to the peptidase M49 family.</text>
</comment>
<dbReference type="SUPFAM" id="SSF90123">
    <property type="entry name" value="ABC transporter transmembrane region"/>
    <property type="match status" value="1"/>
</dbReference>
<dbReference type="GO" id="GO:0008237">
    <property type="term" value="F:metallopeptidase activity"/>
    <property type="evidence" value="ECO:0007669"/>
    <property type="project" value="UniProtKB-KW"/>
</dbReference>
<evidence type="ECO:0000256" key="21">
    <source>
        <dbReference type="ARBA" id="ARBA00031288"/>
    </source>
</evidence>
<dbReference type="Gene3D" id="3.30.540.30">
    <property type="match status" value="3"/>
</dbReference>
<comment type="catalytic activity">
    <reaction evidence="1">
        <text>Release of an N-terminal dipeptide from a peptide comprising four or more residues, with broad specificity. Also acts on dipeptidyl 2-naphthylamides.</text>
        <dbReference type="EC" id="3.4.14.4"/>
    </reaction>
</comment>
<dbReference type="SMART" id="SM00382">
    <property type="entry name" value="AAA"/>
    <property type="match status" value="1"/>
</dbReference>
<dbReference type="Pfam" id="PF03571">
    <property type="entry name" value="Peptidase_M49"/>
    <property type="match status" value="1"/>
</dbReference>
<evidence type="ECO:0000256" key="15">
    <source>
        <dbReference type="ARBA" id="ARBA00022801"/>
    </source>
</evidence>
<dbReference type="CDD" id="cd18573">
    <property type="entry name" value="ABC_6TM_ABCB10_like"/>
    <property type="match status" value="1"/>
</dbReference>
<keyword evidence="14" id="KW-0547">Nucleotide-binding</keyword>
<keyword evidence="17" id="KW-0067">ATP-binding</keyword>
<dbReference type="EMBL" id="AOGT01000304">
    <property type="protein sequence ID" value="EMG50324.1"/>
    <property type="molecule type" value="Genomic_DNA"/>
</dbReference>
<feature type="domain" description="ABC transmembrane type-1" evidence="26">
    <location>
        <begin position="893"/>
        <end position="1188"/>
    </location>
</feature>